<accession>A0A378VVT3</accession>
<proteinExistence type="predicted"/>
<gene>
    <name evidence="1" type="ORF">NCTC11421_01044</name>
</gene>
<protein>
    <submittedName>
        <fullName evidence="1">Uncharacterized protein</fullName>
    </submittedName>
</protein>
<dbReference type="EMBL" id="UGRI01000001">
    <property type="protein sequence ID" value="SUA20939.1"/>
    <property type="molecule type" value="Genomic_DNA"/>
</dbReference>
<reference evidence="1" key="1">
    <citation type="submission" date="2018-06" db="EMBL/GenBank/DDBJ databases">
        <authorList>
            <consortium name="Pathogen Informatics"/>
            <person name="Doyle S."/>
        </authorList>
    </citation>
    <scope>NUCLEOTIDE SEQUENCE [LARGE SCALE GENOMIC DNA]</scope>
    <source>
        <strain evidence="1">NCTC11421</strain>
    </source>
</reference>
<dbReference type="AlphaFoldDB" id="A0A378VVT3"/>
<sequence>MCRPCIETFQISPCRPNILSDGMAFCHCPDKLLNCLNYFDRRYTHMKDPEQSSKPARRFLCVPSVQAA</sequence>
<evidence type="ECO:0000313" key="1">
    <source>
        <dbReference type="EMBL" id="SUA20939.1"/>
    </source>
</evidence>
<name>A0A378VVT3_NEIGO</name>
<organism evidence="1">
    <name type="scientific">Neisseria gonorrhoeae</name>
    <dbReference type="NCBI Taxonomy" id="485"/>
    <lineage>
        <taxon>Bacteria</taxon>
        <taxon>Pseudomonadati</taxon>
        <taxon>Pseudomonadota</taxon>
        <taxon>Betaproteobacteria</taxon>
        <taxon>Neisseriales</taxon>
        <taxon>Neisseriaceae</taxon>
        <taxon>Neisseria</taxon>
    </lineage>
</organism>